<dbReference type="KEGG" id="xal:XALC_2793"/>
<keyword evidence="2" id="KW-1185">Reference proteome</keyword>
<evidence type="ECO:0008006" key="3">
    <source>
        <dbReference type="Google" id="ProtNLM"/>
    </source>
</evidence>
<evidence type="ECO:0000313" key="2">
    <source>
        <dbReference type="Proteomes" id="UP000001890"/>
    </source>
</evidence>
<dbReference type="Proteomes" id="UP000001890">
    <property type="component" value="Chromosome"/>
</dbReference>
<proteinExistence type="predicted"/>
<organism evidence="1 2">
    <name type="scientific">Xanthomonas albilineans (strain GPE PC73 / CFBP 7063)</name>
    <dbReference type="NCBI Taxonomy" id="380358"/>
    <lineage>
        <taxon>Bacteria</taxon>
        <taxon>Pseudomonadati</taxon>
        <taxon>Pseudomonadota</taxon>
        <taxon>Gammaproteobacteria</taxon>
        <taxon>Lysobacterales</taxon>
        <taxon>Lysobacteraceae</taxon>
        <taxon>Xanthomonas</taxon>
    </lineage>
</organism>
<dbReference type="SUPFAM" id="SSF52540">
    <property type="entry name" value="P-loop containing nucleoside triphosphate hydrolases"/>
    <property type="match status" value="1"/>
</dbReference>
<dbReference type="PANTHER" id="PTHR36978">
    <property type="entry name" value="P-LOOP CONTAINING NUCLEOTIDE TRIPHOSPHATE HYDROLASE"/>
    <property type="match status" value="1"/>
</dbReference>
<dbReference type="PATRIC" id="fig|29447.3.peg.2753"/>
<dbReference type="AlphaFoldDB" id="D2UFV9"/>
<dbReference type="Pfam" id="PF17784">
    <property type="entry name" value="Sulfotransfer_4"/>
    <property type="match status" value="1"/>
</dbReference>
<gene>
    <name evidence="1" type="ordered locus">XALc_2793</name>
</gene>
<reference evidence="1 2" key="1">
    <citation type="journal article" date="2009" name="BMC Genomics">
        <title>The complete genome sequence of Xanthomonas albilineans provides new insights into the reductive genome evolution of the xylem-limited Xanthomonadaceae.</title>
        <authorList>
            <person name="Pieretti I."/>
            <person name="Royer M."/>
            <person name="Barbe V."/>
            <person name="Carrere S."/>
            <person name="Koebnik R."/>
            <person name="Cociancich S."/>
            <person name="Couloux A."/>
            <person name="Darrasse A."/>
            <person name="Gouzy J."/>
            <person name="Jacques M.A."/>
            <person name="Lauber E."/>
            <person name="Manceau C."/>
            <person name="Mangenot S."/>
            <person name="Poussier S."/>
            <person name="Segurens B."/>
            <person name="Szurek B."/>
            <person name="Verdier V."/>
            <person name="Arlat M."/>
            <person name="Rott P."/>
        </authorList>
    </citation>
    <scope>NUCLEOTIDE SEQUENCE [LARGE SCALE GENOMIC DNA]</scope>
    <source>
        <strain evidence="2">GPE PC73 / CFBP 7063</strain>
    </source>
</reference>
<dbReference type="Gene3D" id="3.40.50.300">
    <property type="entry name" value="P-loop containing nucleotide triphosphate hydrolases"/>
    <property type="match status" value="1"/>
</dbReference>
<evidence type="ECO:0000313" key="1">
    <source>
        <dbReference type="EMBL" id="CBA17270.1"/>
    </source>
</evidence>
<dbReference type="STRING" id="380358.XALC_2793"/>
<dbReference type="InterPro" id="IPR027417">
    <property type="entry name" value="P-loop_NTPase"/>
</dbReference>
<dbReference type="OrthoDB" id="7855297at2"/>
<dbReference type="PANTHER" id="PTHR36978:SF4">
    <property type="entry name" value="P-LOOP CONTAINING NUCLEOSIDE TRIPHOSPHATE HYDROLASE PROTEIN"/>
    <property type="match status" value="1"/>
</dbReference>
<dbReference type="InterPro" id="IPR040632">
    <property type="entry name" value="Sulfotransfer_4"/>
</dbReference>
<sequence length="228" mass="25988">MSLQVIGAGLGRTGTLSLKFALEHLGFGPCYHATEVAATMRKALPLWNAAERGAADWAAIFAGYRSTTDHPGCYYWRELIDVYPDAKVILTVRDPESWFESVTQTILVPGKKSTFLGPEGEEFSKFLKKHFAGRSEDRAFMVDYFKRWNEQVIETVPADRLLVFSSQQGWAPLCAFLGVPVPTHAYPHLHARQRLRWFTRGLRLPDDVALRERHVRDYLDYLRKDLSG</sequence>
<accession>D2UFV9</accession>
<dbReference type="eggNOG" id="COG0457">
    <property type="taxonomic scope" value="Bacteria"/>
</dbReference>
<dbReference type="RefSeq" id="WP_012917263.1">
    <property type="nucleotide sequence ID" value="NC_013722.1"/>
</dbReference>
<protein>
    <recommendedName>
        <fullName evidence="3">Sulfotransferase family protein</fullName>
    </recommendedName>
</protein>
<name>D2UFV9_XANAP</name>
<dbReference type="EMBL" id="FP565176">
    <property type="protein sequence ID" value="CBA17270.1"/>
    <property type="molecule type" value="Genomic_DNA"/>
</dbReference>